<dbReference type="RefSeq" id="WP_218596371.1">
    <property type="nucleotide sequence ID" value="NZ_JADQDF010000001.1"/>
</dbReference>
<evidence type="ECO:0000313" key="2">
    <source>
        <dbReference type="EMBL" id="MBW0132332.1"/>
    </source>
</evidence>
<comment type="caution">
    <text evidence="2">The sequence shown here is derived from an EMBL/GenBank/DDBJ whole genome shotgun (WGS) entry which is preliminary data.</text>
</comment>
<accession>A0ABS6UJI1</accession>
<keyword evidence="3" id="KW-1185">Reference proteome</keyword>
<evidence type="ECO:0000313" key="3">
    <source>
        <dbReference type="Proteomes" id="UP000694300"/>
    </source>
</evidence>
<proteinExistence type="predicted"/>
<dbReference type="Proteomes" id="UP000694300">
    <property type="component" value="Unassembled WGS sequence"/>
</dbReference>
<evidence type="ECO:0000256" key="1">
    <source>
        <dbReference type="SAM" id="MobiDB-lite"/>
    </source>
</evidence>
<sequence length="100" mass="9555">MALALLSGSVVAQAAQSVPPAGECVGGGVEGLALDEPDPDDADSGDDSGDESGDDSGSDDDAPADDAPADGAPADGATDEAPADTAALRQFPPLRPAPPA</sequence>
<feature type="compositionally biased region" description="Acidic residues" evidence="1">
    <location>
        <begin position="33"/>
        <end position="68"/>
    </location>
</feature>
<feature type="region of interest" description="Disordered" evidence="1">
    <location>
        <begin position="1"/>
        <end position="100"/>
    </location>
</feature>
<gene>
    <name evidence="2" type="ORF">I4I82_32320</name>
</gene>
<organism evidence="2 3">
    <name type="scientific">Pseudonocardia oceani</name>
    <dbReference type="NCBI Taxonomy" id="2792013"/>
    <lineage>
        <taxon>Bacteria</taxon>
        <taxon>Bacillati</taxon>
        <taxon>Actinomycetota</taxon>
        <taxon>Actinomycetes</taxon>
        <taxon>Pseudonocardiales</taxon>
        <taxon>Pseudonocardiaceae</taxon>
        <taxon>Pseudonocardia</taxon>
    </lineage>
</organism>
<dbReference type="EMBL" id="JADQDF010000001">
    <property type="protein sequence ID" value="MBW0132332.1"/>
    <property type="molecule type" value="Genomic_DNA"/>
</dbReference>
<reference evidence="2 3" key="1">
    <citation type="submission" date="2020-11" db="EMBL/GenBank/DDBJ databases">
        <title>Pseudonocardia abyssalis sp. nov. and Pseudonocardia oceani sp. nov., description and phylogenomic analysis of two novel actinomycetes isolated from the deep Southern Ocean.</title>
        <authorList>
            <person name="Parra J."/>
        </authorList>
    </citation>
    <scope>NUCLEOTIDE SEQUENCE [LARGE SCALE GENOMIC DNA]</scope>
    <source>
        <strain evidence="3">KRD185</strain>
    </source>
</reference>
<protein>
    <submittedName>
        <fullName evidence="2">Uncharacterized protein</fullName>
    </submittedName>
</protein>
<name>A0ABS6UJI1_9PSEU</name>
<feature type="compositionally biased region" description="Low complexity" evidence="1">
    <location>
        <begin position="7"/>
        <end position="22"/>
    </location>
</feature>